<dbReference type="EMBL" id="KZ824268">
    <property type="protein sequence ID" value="RAL16850.1"/>
    <property type="molecule type" value="Genomic_DNA"/>
</dbReference>
<dbReference type="Proteomes" id="UP000248961">
    <property type="component" value="Unassembled WGS sequence"/>
</dbReference>
<keyword evidence="3" id="KW-1185">Reference proteome</keyword>
<dbReference type="STRING" id="1450537.A0A395I9A5"/>
<proteinExistence type="predicted"/>
<feature type="region of interest" description="Disordered" evidence="1">
    <location>
        <begin position="135"/>
        <end position="156"/>
    </location>
</feature>
<evidence type="ECO:0008006" key="4">
    <source>
        <dbReference type="Google" id="ProtNLM"/>
    </source>
</evidence>
<name>A0A395I9A5_ASPHC</name>
<dbReference type="VEuPathDB" id="FungiDB:BO97DRAFT_402461"/>
<feature type="region of interest" description="Disordered" evidence="1">
    <location>
        <begin position="275"/>
        <end position="295"/>
    </location>
</feature>
<dbReference type="OrthoDB" id="3907216at2759"/>
<dbReference type="RefSeq" id="XP_025556004.1">
    <property type="nucleotide sequence ID" value="XM_025694510.1"/>
</dbReference>
<dbReference type="SUPFAM" id="SSF51316">
    <property type="entry name" value="Mss4-like"/>
    <property type="match status" value="1"/>
</dbReference>
<reference evidence="2 3" key="1">
    <citation type="submission" date="2018-02" db="EMBL/GenBank/DDBJ databases">
        <title>The genomes of Aspergillus section Nigri reveals drivers in fungal speciation.</title>
        <authorList>
            <consortium name="DOE Joint Genome Institute"/>
            <person name="Vesth T.C."/>
            <person name="Nybo J."/>
            <person name="Theobald S."/>
            <person name="Brandl J."/>
            <person name="Frisvad J.C."/>
            <person name="Nielsen K.F."/>
            <person name="Lyhne E.K."/>
            <person name="Kogle M.E."/>
            <person name="Kuo A."/>
            <person name="Riley R."/>
            <person name="Clum A."/>
            <person name="Nolan M."/>
            <person name="Lipzen A."/>
            <person name="Salamov A."/>
            <person name="Henrissat B."/>
            <person name="Wiebenga A."/>
            <person name="De vries R.P."/>
            <person name="Grigoriev I.V."/>
            <person name="Mortensen U.H."/>
            <person name="Andersen M.R."/>
            <person name="Baker S.E."/>
        </authorList>
    </citation>
    <scope>NUCLEOTIDE SEQUENCE [LARGE SCALE GENOMIC DNA]</scope>
    <source>
        <strain evidence="2 3">CBS 101889</strain>
    </source>
</reference>
<accession>A0A395I9A5</accession>
<dbReference type="GeneID" id="37198799"/>
<sequence length="295" mass="32738">MTDPVPLRGSCQCGRNQYLIRLSDNVTDHAQVYFDSSEDNRRSHGSPLTAWLRVPLSWYQSHTQSYFPDETHASIRRIFSPHHAPHTQRVFCGFCGTPLTYWSENPREEADFMSVSVGSLLGEDQRMLEDLDLLPPVAPSSDEGEEVEDEDEDDVEEVPRVVEGELIDMDEEAEDVEPEQEPEREGKVVAVPAAASSDQPTSSRVVIPAATGRGGSGLSRSYRQGTLGGIPWFEEMIEGSQLGRLMKMRRGVGVSDDQSTTVEWEISEWSSDAPGTYRQAGVGLPLQAGKRKRGL</sequence>
<evidence type="ECO:0000256" key="1">
    <source>
        <dbReference type="SAM" id="MobiDB-lite"/>
    </source>
</evidence>
<feature type="compositionally biased region" description="Acidic residues" evidence="1">
    <location>
        <begin position="142"/>
        <end position="156"/>
    </location>
</feature>
<protein>
    <recommendedName>
        <fullName evidence="4">CENP-V/GFA domain-containing protein</fullName>
    </recommendedName>
</protein>
<dbReference type="InterPro" id="IPR011057">
    <property type="entry name" value="Mss4-like_sf"/>
</dbReference>
<dbReference type="AlphaFoldDB" id="A0A395I9A5"/>
<organism evidence="2 3">
    <name type="scientific">Aspergillus homomorphus (strain CBS 101889)</name>
    <dbReference type="NCBI Taxonomy" id="1450537"/>
    <lineage>
        <taxon>Eukaryota</taxon>
        <taxon>Fungi</taxon>
        <taxon>Dikarya</taxon>
        <taxon>Ascomycota</taxon>
        <taxon>Pezizomycotina</taxon>
        <taxon>Eurotiomycetes</taxon>
        <taxon>Eurotiomycetidae</taxon>
        <taxon>Eurotiales</taxon>
        <taxon>Aspergillaceae</taxon>
        <taxon>Aspergillus</taxon>
        <taxon>Aspergillus subgen. Circumdati</taxon>
    </lineage>
</organism>
<feature type="region of interest" description="Disordered" evidence="1">
    <location>
        <begin position="192"/>
        <end position="220"/>
    </location>
</feature>
<evidence type="ECO:0000313" key="2">
    <source>
        <dbReference type="EMBL" id="RAL16850.1"/>
    </source>
</evidence>
<evidence type="ECO:0000313" key="3">
    <source>
        <dbReference type="Proteomes" id="UP000248961"/>
    </source>
</evidence>
<gene>
    <name evidence="2" type="ORF">BO97DRAFT_402461</name>
</gene>
<dbReference type="Gene3D" id="3.90.1590.10">
    <property type="entry name" value="glutathione-dependent formaldehyde- activating enzyme (gfa)"/>
    <property type="match status" value="1"/>
</dbReference>